<reference evidence="3" key="1">
    <citation type="journal article" date="2019" name="Int. J. Syst. Evol. Microbiol.">
        <title>The Global Catalogue of Microorganisms (GCM) 10K type strain sequencing project: providing services to taxonomists for standard genome sequencing and annotation.</title>
        <authorList>
            <consortium name="The Broad Institute Genomics Platform"/>
            <consortium name="The Broad Institute Genome Sequencing Center for Infectious Disease"/>
            <person name="Wu L."/>
            <person name="Ma J."/>
        </authorList>
    </citation>
    <scope>NUCLEOTIDE SEQUENCE [LARGE SCALE GENOMIC DNA]</scope>
    <source>
        <strain evidence="3">JCM 15478</strain>
    </source>
</reference>
<gene>
    <name evidence="2" type="ORF">GCM10009801_56070</name>
</gene>
<evidence type="ECO:0008006" key="4">
    <source>
        <dbReference type="Google" id="ProtNLM"/>
    </source>
</evidence>
<evidence type="ECO:0000313" key="3">
    <source>
        <dbReference type="Proteomes" id="UP001500016"/>
    </source>
</evidence>
<protein>
    <recommendedName>
        <fullName evidence="4">Ribbon-helix-helix protein CopG domain-containing protein</fullName>
    </recommendedName>
</protein>
<feature type="region of interest" description="Disordered" evidence="1">
    <location>
        <begin position="1"/>
        <end position="23"/>
    </location>
</feature>
<dbReference type="RefSeq" id="WP_344532075.1">
    <property type="nucleotide sequence ID" value="NZ_BAAAPE010000013.1"/>
</dbReference>
<proteinExistence type="predicted"/>
<evidence type="ECO:0000313" key="2">
    <source>
        <dbReference type="EMBL" id="GAA2090828.1"/>
    </source>
</evidence>
<name>A0ABP5I1E7_9ACTN</name>
<comment type="caution">
    <text evidence="2">The sequence shown here is derived from an EMBL/GenBank/DDBJ whole genome shotgun (WGS) entry which is preliminary data.</text>
</comment>
<evidence type="ECO:0000256" key="1">
    <source>
        <dbReference type="SAM" id="MobiDB-lite"/>
    </source>
</evidence>
<accession>A0ABP5I1E7</accession>
<keyword evidence="3" id="KW-1185">Reference proteome</keyword>
<dbReference type="EMBL" id="BAAAPE010000013">
    <property type="protein sequence ID" value="GAA2090828.1"/>
    <property type="molecule type" value="Genomic_DNA"/>
</dbReference>
<dbReference type="Proteomes" id="UP001500016">
    <property type="component" value="Unassembled WGS sequence"/>
</dbReference>
<sequence>MSDMENAVTRTEPGGARSGAGTRLSVNISEATAEVLQKHKRRGVSITETVRRACAVYDLIESEAAKGSKIQIVDRDGRTRELLLIP</sequence>
<organism evidence="2 3">
    <name type="scientific">Streptomyces albiaxialis</name>
    <dbReference type="NCBI Taxonomy" id="329523"/>
    <lineage>
        <taxon>Bacteria</taxon>
        <taxon>Bacillati</taxon>
        <taxon>Actinomycetota</taxon>
        <taxon>Actinomycetes</taxon>
        <taxon>Kitasatosporales</taxon>
        <taxon>Streptomycetaceae</taxon>
        <taxon>Streptomyces</taxon>
    </lineage>
</organism>